<protein>
    <submittedName>
        <fullName evidence="1">Uncharacterized protein</fullName>
    </submittedName>
</protein>
<proteinExistence type="predicted"/>
<accession>A0A384ZSE5</accession>
<evidence type="ECO:0000313" key="2">
    <source>
        <dbReference type="Proteomes" id="UP000260311"/>
    </source>
</evidence>
<dbReference type="InterPro" id="IPR041021">
    <property type="entry name" value="HMUD2"/>
</dbReference>
<dbReference type="RefSeq" id="YP_009838391.1">
    <property type="nucleotide sequence ID" value="NC_048709.1"/>
</dbReference>
<dbReference type="GeneID" id="55608623"/>
<dbReference type="EMBL" id="MH375644">
    <property type="protein sequence ID" value="AXC34545.1"/>
    <property type="molecule type" value="Genomic_DNA"/>
</dbReference>
<name>A0A384ZSE5_9CAUD</name>
<dbReference type="Proteomes" id="UP000260311">
    <property type="component" value="Segment"/>
</dbReference>
<dbReference type="Pfam" id="PF18747">
    <property type="entry name" value="HMUD2"/>
    <property type="match status" value="1"/>
</dbReference>
<reference evidence="1 2" key="1">
    <citation type="submission" date="2018-05" db="EMBL/GenBank/DDBJ databases">
        <title>The genome of Vibrio coralliilyticus phage YC.</title>
        <authorList>
            <person name="Benler S."/>
        </authorList>
    </citation>
    <scope>NUCLEOTIDE SEQUENCE [LARGE SCALE GENOMIC DNA]</scope>
</reference>
<organism evidence="1 2">
    <name type="scientific">Vibrio phage YC</name>
    <dbReference type="NCBI Taxonomy" id="2267403"/>
    <lineage>
        <taxon>Viruses</taxon>
        <taxon>Duplodnaviria</taxon>
        <taxon>Heunggongvirae</taxon>
        <taxon>Uroviricota</taxon>
        <taxon>Caudoviricetes</taxon>
        <taxon>Pantevenvirales</taxon>
        <taxon>Ackermannviridae</taxon>
        <taxon>Campanilevirus</taxon>
        <taxon>Campanilevirus YC</taxon>
    </lineage>
</organism>
<dbReference type="KEGG" id="vg:55608623"/>
<sequence>MTSSFVVVKGGSGSGKGTRVVQVLKFLQTKFKSEPAMVEHKGKPWKLGTVFPKQKILFVGDLVTSSKSGLTSWNSMDRVHSTFGTSKAVPDLLLPYVRNGYTIACEGEAMMRSNRWRPKGINEIYGVDRFFIQYFHYSHNRDAYDQRIIGRSGKKSGDGGWVREEAYHVEWPDNHKEMVDLGHEIHLHNAKHGHHSGKPFLEEITYTSGSMIMKAPVEQELAIWGVRFLIFVGLKDLTSQFNDYVIKKPMLRDIYGNDPLKKTNRLF</sequence>
<keyword evidence="2" id="KW-1185">Reference proteome</keyword>
<evidence type="ECO:0000313" key="1">
    <source>
        <dbReference type="EMBL" id="AXC34545.1"/>
    </source>
</evidence>